<evidence type="ECO:0000313" key="1">
    <source>
        <dbReference type="EMBL" id="AGF76667.1"/>
    </source>
</evidence>
<dbReference type="OrthoDB" id="5432197at2"/>
<dbReference type="HOGENOM" id="CLU_2715754_0_0_7"/>
<name>M1P4P0_DESSD</name>
<organism evidence="1 2">
    <name type="scientific">Desulfocapsa sulfexigens (strain DSM 10523 / SB164P1)</name>
    <dbReference type="NCBI Taxonomy" id="1167006"/>
    <lineage>
        <taxon>Bacteria</taxon>
        <taxon>Pseudomonadati</taxon>
        <taxon>Thermodesulfobacteriota</taxon>
        <taxon>Desulfobulbia</taxon>
        <taxon>Desulfobulbales</taxon>
        <taxon>Desulfocapsaceae</taxon>
        <taxon>Desulfocapsa</taxon>
    </lineage>
</organism>
<gene>
    <name evidence="1" type="ordered locus">UWK_00079</name>
</gene>
<dbReference type="EMBL" id="CP003985">
    <property type="protein sequence ID" value="AGF76667.1"/>
    <property type="molecule type" value="Genomic_DNA"/>
</dbReference>
<protein>
    <submittedName>
        <fullName evidence="1">Uncharacterized protein</fullName>
    </submittedName>
</protein>
<accession>M1P4P0</accession>
<keyword evidence="2" id="KW-1185">Reference proteome</keyword>
<reference evidence="2" key="1">
    <citation type="journal article" date="2013" name="Stand. Genomic Sci.">
        <title>Complete genome sequence of Desulfocapsa sulfexigens, a marine deltaproteobacterium specialized in disproportionating inorganic sulfur compounds.</title>
        <authorList>
            <person name="Finster K.W."/>
            <person name="Kjeldsen K.U."/>
            <person name="Kube M."/>
            <person name="Reinhardt R."/>
            <person name="Mussmann M."/>
            <person name="Amann R."/>
            <person name="Schreiber L."/>
        </authorList>
    </citation>
    <scope>NUCLEOTIDE SEQUENCE [LARGE SCALE GENOMIC DNA]</scope>
    <source>
        <strain evidence="2">DSM 10523 / SB164P1</strain>
    </source>
</reference>
<evidence type="ECO:0000313" key="2">
    <source>
        <dbReference type="Proteomes" id="UP000011721"/>
    </source>
</evidence>
<dbReference type="KEGG" id="dsf:UWK_00079"/>
<dbReference type="Proteomes" id="UP000011721">
    <property type="component" value="Chromosome"/>
</dbReference>
<dbReference type="RefSeq" id="WP_015402366.1">
    <property type="nucleotide sequence ID" value="NC_020304.1"/>
</dbReference>
<sequence>MEKVTTFTPYEFIVGEKIHISGGPRRGDWLVTGVGSKGVTLQCPISKKEFIWKNFCYLSSKESQVWPMTTGQ</sequence>
<dbReference type="AlphaFoldDB" id="M1P4P0"/>
<proteinExistence type="predicted"/>